<dbReference type="GO" id="GO:0032259">
    <property type="term" value="P:methylation"/>
    <property type="evidence" value="ECO:0007669"/>
    <property type="project" value="UniProtKB-KW"/>
</dbReference>
<dbReference type="GO" id="GO:0008168">
    <property type="term" value="F:methyltransferase activity"/>
    <property type="evidence" value="ECO:0007669"/>
    <property type="project" value="UniProtKB-KW"/>
</dbReference>
<keyword evidence="2" id="KW-0808">Transferase</keyword>
<reference evidence="3" key="1">
    <citation type="journal article" date="2019" name="Int. J. Syst. Evol. Microbiol.">
        <title>The Global Catalogue of Microorganisms (GCM) 10K type strain sequencing project: providing services to taxonomists for standard genome sequencing and annotation.</title>
        <authorList>
            <consortium name="The Broad Institute Genomics Platform"/>
            <consortium name="The Broad Institute Genome Sequencing Center for Infectious Disease"/>
            <person name="Wu L."/>
            <person name="Ma J."/>
        </authorList>
    </citation>
    <scope>NUCLEOTIDE SEQUENCE [LARGE SCALE GENOMIC DNA]</scope>
    <source>
        <strain evidence="3">TISTR 1535</strain>
    </source>
</reference>
<dbReference type="Pfam" id="PF13649">
    <property type="entry name" value="Methyltransf_25"/>
    <property type="match status" value="1"/>
</dbReference>
<protein>
    <submittedName>
        <fullName evidence="2">Class I SAM-dependent DNA methyltransferase</fullName>
    </submittedName>
</protein>
<dbReference type="Proteomes" id="UP001597502">
    <property type="component" value="Unassembled WGS sequence"/>
</dbReference>
<gene>
    <name evidence="2" type="ORF">ACFSUO_00570</name>
</gene>
<dbReference type="Gene3D" id="3.40.50.150">
    <property type="entry name" value="Vaccinia Virus protein VP39"/>
    <property type="match status" value="1"/>
</dbReference>
<evidence type="ECO:0000259" key="1">
    <source>
        <dbReference type="Pfam" id="PF13649"/>
    </source>
</evidence>
<dbReference type="EMBL" id="JBHUNA010000001">
    <property type="protein sequence ID" value="MFD2759481.1"/>
    <property type="molecule type" value="Genomic_DNA"/>
</dbReference>
<dbReference type="CDD" id="cd02440">
    <property type="entry name" value="AdoMet_MTases"/>
    <property type="match status" value="1"/>
</dbReference>
<accession>A0ABW5V0I1</accession>
<proteinExistence type="predicted"/>
<organism evidence="2 3">
    <name type="scientific">Lentibacillus juripiscarius</name>
    <dbReference type="NCBI Taxonomy" id="257446"/>
    <lineage>
        <taxon>Bacteria</taxon>
        <taxon>Bacillati</taxon>
        <taxon>Bacillota</taxon>
        <taxon>Bacilli</taxon>
        <taxon>Bacillales</taxon>
        <taxon>Bacillaceae</taxon>
        <taxon>Lentibacillus</taxon>
    </lineage>
</organism>
<feature type="domain" description="Methyltransferase" evidence="1">
    <location>
        <begin position="40"/>
        <end position="135"/>
    </location>
</feature>
<dbReference type="PANTHER" id="PTHR43464">
    <property type="entry name" value="METHYLTRANSFERASE"/>
    <property type="match status" value="1"/>
</dbReference>
<dbReference type="PANTHER" id="PTHR43464:SF83">
    <property type="entry name" value="MALONYL-[ACYL-CARRIER PROTEIN] O-METHYLTRANSFERASE"/>
    <property type="match status" value="1"/>
</dbReference>
<keyword evidence="3" id="KW-1185">Reference proteome</keyword>
<keyword evidence="2" id="KW-0489">Methyltransferase</keyword>
<dbReference type="Gene3D" id="2.20.25.110">
    <property type="entry name" value="S-adenosyl-L-methionine-dependent methyltransferases"/>
    <property type="match status" value="1"/>
</dbReference>
<dbReference type="InterPro" id="IPR029063">
    <property type="entry name" value="SAM-dependent_MTases_sf"/>
</dbReference>
<dbReference type="RefSeq" id="WP_382389997.1">
    <property type="nucleotide sequence ID" value="NZ_JBHUNA010000001.1"/>
</dbReference>
<comment type="caution">
    <text evidence="2">The sequence shown here is derived from an EMBL/GenBank/DDBJ whole genome shotgun (WGS) entry which is preliminary data.</text>
</comment>
<dbReference type="InterPro" id="IPR041698">
    <property type="entry name" value="Methyltransf_25"/>
</dbReference>
<name>A0ABW5V0I1_9BACI</name>
<sequence length="253" mass="28918">MSYEQMAYYYDVLMAEAPYDEWKSFTEAMIAQAGKPVSSIIDLGCGTGQITTRLARAGYKMTGVDYSSDMLAVAQERAETEKLPVQFIQQDLQMLEGLHGYDAAVSYCDVMNYIIEEDELRIVFQCVAASLKPGGLFIFDVHSLQHVHEHYMNQTFADVDDEVAYIWFCAEGDQEGDMHHDLTFFARDNISGRYTRFDEYHHQRTYPIGFYKQLLNETGFAIQHVASDFSVENNAIGENAERLFITAVKRPEE</sequence>
<evidence type="ECO:0000313" key="2">
    <source>
        <dbReference type="EMBL" id="MFD2759481.1"/>
    </source>
</evidence>
<dbReference type="SUPFAM" id="SSF53335">
    <property type="entry name" value="S-adenosyl-L-methionine-dependent methyltransferases"/>
    <property type="match status" value="1"/>
</dbReference>
<evidence type="ECO:0000313" key="3">
    <source>
        <dbReference type="Proteomes" id="UP001597502"/>
    </source>
</evidence>